<sequence length="150" mass="17486">MKTAYIDTSIILSILLETEKSDLAEQTIERYSDWKFVISGVAVNEAIYVATYEYYKQKGEIKGKYSLRKLIKQQGYPNKVITLIDSILKDLDVEIIGDYFNNQDYIKTLLDYKLLPNDAQITLTCKHYGIDTILTFDEDFRRVPWLKVIP</sequence>
<dbReference type="AlphaFoldDB" id="U3T847"/>
<dbReference type="SUPFAM" id="SSF88723">
    <property type="entry name" value="PIN domain-like"/>
    <property type="match status" value="1"/>
</dbReference>
<name>U3T847_9CREN</name>
<protein>
    <submittedName>
        <fullName evidence="2">Predicted nucleic acid-binding protein</fullName>
    </submittedName>
</protein>
<dbReference type="GeneID" id="17109746"/>
<keyword evidence="3" id="KW-1185">Reference proteome</keyword>
<dbReference type="OrthoDB" id="21406at2157"/>
<dbReference type="EMBL" id="AP012489">
    <property type="protein sequence ID" value="BAN89682.1"/>
    <property type="molecule type" value="Genomic_DNA"/>
</dbReference>
<dbReference type="KEGG" id="acj:ACAM_0213"/>
<dbReference type="InterPro" id="IPR029060">
    <property type="entry name" value="PIN-like_dom_sf"/>
</dbReference>
<dbReference type="PANTHER" id="PTHR39677:SF4">
    <property type="entry name" value="RIBONUCLEASE VAPC6"/>
    <property type="match status" value="1"/>
</dbReference>
<dbReference type="eggNOG" id="arCOG00711">
    <property type="taxonomic scope" value="Archaea"/>
</dbReference>
<reference evidence="2 3" key="1">
    <citation type="journal article" date="2013" name="Appl. Environ. Microbiol.">
        <title>Variation of the Virus-Related Elements within Syntenic Genomes of the Hyperthermophilic Archaeon Aeropyrum.</title>
        <authorList>
            <person name="Daifuku T."/>
            <person name="Yoshida T."/>
            <person name="Kitamura T."/>
            <person name="Kawaichi S."/>
            <person name="Inoue T."/>
            <person name="Nomura K."/>
            <person name="Yoshida Y."/>
            <person name="Kuno S."/>
            <person name="Sako Y."/>
        </authorList>
    </citation>
    <scope>NUCLEOTIDE SEQUENCE [LARGE SCALE GENOMIC DNA]</scope>
    <source>
        <strain evidence="2 3">SY1</strain>
    </source>
</reference>
<dbReference type="Gene3D" id="3.40.50.1010">
    <property type="entry name" value="5'-nuclease"/>
    <property type="match status" value="1"/>
</dbReference>
<evidence type="ECO:0000313" key="2">
    <source>
        <dbReference type="EMBL" id="BAN89682.1"/>
    </source>
</evidence>
<feature type="domain" description="PIN" evidence="1">
    <location>
        <begin position="2"/>
        <end position="142"/>
    </location>
</feature>
<accession>U3T847</accession>
<evidence type="ECO:0000259" key="1">
    <source>
        <dbReference type="SMART" id="SM00670"/>
    </source>
</evidence>
<dbReference type="InterPro" id="IPR002716">
    <property type="entry name" value="PIN_dom"/>
</dbReference>
<dbReference type="Proteomes" id="UP000016887">
    <property type="component" value="Chromosome"/>
</dbReference>
<dbReference type="RefSeq" id="WP_022540962.1">
    <property type="nucleotide sequence ID" value="NC_022521.1"/>
</dbReference>
<evidence type="ECO:0000313" key="3">
    <source>
        <dbReference type="Proteomes" id="UP000016887"/>
    </source>
</evidence>
<dbReference type="Pfam" id="PF01850">
    <property type="entry name" value="PIN"/>
    <property type="match status" value="1"/>
</dbReference>
<organism evidence="2 3">
    <name type="scientific">Aeropyrum camini SY1 = JCM 12091</name>
    <dbReference type="NCBI Taxonomy" id="1198449"/>
    <lineage>
        <taxon>Archaea</taxon>
        <taxon>Thermoproteota</taxon>
        <taxon>Thermoprotei</taxon>
        <taxon>Desulfurococcales</taxon>
        <taxon>Desulfurococcaceae</taxon>
        <taxon>Aeropyrum</taxon>
    </lineage>
</organism>
<dbReference type="SMART" id="SM00670">
    <property type="entry name" value="PINc"/>
    <property type="match status" value="1"/>
</dbReference>
<proteinExistence type="predicted"/>
<gene>
    <name evidence="2" type="ORF">ACAM_0213</name>
</gene>
<dbReference type="PANTHER" id="PTHR39677">
    <property type="entry name" value="RIBONUCLEASE VAPC6"/>
    <property type="match status" value="1"/>
</dbReference>